<dbReference type="Gene3D" id="6.10.10.120">
    <property type="entry name" value="Antitoxin ParD1-like"/>
    <property type="match status" value="1"/>
</dbReference>
<sequence length="71" mass="7721">MDISLRPQVEQYINQAISEGRYASVEDFLMEAAEALIAEEQEDIQVSQEVLAGATPGSAIPWAEVKAELGL</sequence>
<name>A0A2W1JWJ0_9CYAN</name>
<dbReference type="OrthoDB" id="517705at2"/>
<protein>
    <submittedName>
        <fullName evidence="1">Uncharacterized protein</fullName>
    </submittedName>
</protein>
<comment type="caution">
    <text evidence="1">The sequence shown here is derived from an EMBL/GenBank/DDBJ whole genome shotgun (WGS) entry which is preliminary data.</text>
</comment>
<evidence type="ECO:0000313" key="1">
    <source>
        <dbReference type="EMBL" id="PZD74044.1"/>
    </source>
</evidence>
<evidence type="ECO:0000313" key="2">
    <source>
        <dbReference type="Proteomes" id="UP000248857"/>
    </source>
</evidence>
<keyword evidence="2" id="KW-1185">Reference proteome</keyword>
<dbReference type="InterPro" id="IPR038296">
    <property type="entry name" value="ParD_sf"/>
</dbReference>
<reference evidence="1 2" key="1">
    <citation type="journal article" date="2018" name="Sci. Rep.">
        <title>A novel species of the marine cyanobacterium Acaryochloris with a unique pigment content and lifestyle.</title>
        <authorList>
            <person name="Partensky F."/>
            <person name="Six C."/>
            <person name="Ratin M."/>
            <person name="Garczarek L."/>
            <person name="Vaulot D."/>
            <person name="Probert I."/>
            <person name="Calteau A."/>
            <person name="Gourvil P."/>
            <person name="Marie D."/>
            <person name="Grebert T."/>
            <person name="Bouchier C."/>
            <person name="Le Panse S."/>
            <person name="Gachenot M."/>
            <person name="Rodriguez F."/>
            <person name="Garrido J.L."/>
        </authorList>
    </citation>
    <scope>NUCLEOTIDE SEQUENCE [LARGE SCALE GENOMIC DNA]</scope>
    <source>
        <strain evidence="1 2">RCC1774</strain>
    </source>
</reference>
<organism evidence="1 2">
    <name type="scientific">Acaryochloris thomasi RCC1774</name>
    <dbReference type="NCBI Taxonomy" id="1764569"/>
    <lineage>
        <taxon>Bacteria</taxon>
        <taxon>Bacillati</taxon>
        <taxon>Cyanobacteriota</taxon>
        <taxon>Cyanophyceae</taxon>
        <taxon>Acaryochloridales</taxon>
        <taxon>Acaryochloridaceae</taxon>
        <taxon>Acaryochloris</taxon>
        <taxon>Acaryochloris thomasi</taxon>
    </lineage>
</organism>
<proteinExistence type="predicted"/>
<dbReference type="AlphaFoldDB" id="A0A2W1JWJ0"/>
<gene>
    <name evidence="1" type="ORF">C1752_01814</name>
</gene>
<dbReference type="Proteomes" id="UP000248857">
    <property type="component" value="Unassembled WGS sequence"/>
</dbReference>
<dbReference type="EMBL" id="PQWO01000004">
    <property type="protein sequence ID" value="PZD74044.1"/>
    <property type="molecule type" value="Genomic_DNA"/>
</dbReference>
<dbReference type="RefSeq" id="WP_110985763.1">
    <property type="nucleotide sequence ID" value="NZ_CAWNWM010000004.1"/>
</dbReference>
<accession>A0A2W1JWJ0</accession>